<protein>
    <submittedName>
        <fullName evidence="1">Uncharacterized protein</fullName>
    </submittedName>
</protein>
<organism evidence="1 2">
    <name type="scientific">Necator americanus</name>
    <name type="common">Human hookworm</name>
    <dbReference type="NCBI Taxonomy" id="51031"/>
    <lineage>
        <taxon>Eukaryota</taxon>
        <taxon>Metazoa</taxon>
        <taxon>Ecdysozoa</taxon>
        <taxon>Nematoda</taxon>
        <taxon>Chromadorea</taxon>
        <taxon>Rhabditida</taxon>
        <taxon>Rhabditina</taxon>
        <taxon>Rhabditomorpha</taxon>
        <taxon>Strongyloidea</taxon>
        <taxon>Ancylostomatidae</taxon>
        <taxon>Bunostominae</taxon>
        <taxon>Necator</taxon>
    </lineage>
</organism>
<reference evidence="2" key="1">
    <citation type="journal article" date="2014" name="Nat. Genet.">
        <title>Genome of the human hookworm Necator americanus.</title>
        <authorList>
            <person name="Tang Y.T."/>
            <person name="Gao X."/>
            <person name="Rosa B.A."/>
            <person name="Abubucker S."/>
            <person name="Hallsworth-Pepin K."/>
            <person name="Martin J."/>
            <person name="Tyagi R."/>
            <person name="Heizer E."/>
            <person name="Zhang X."/>
            <person name="Bhonagiri-Palsikar V."/>
            <person name="Minx P."/>
            <person name="Warren W.C."/>
            <person name="Wang Q."/>
            <person name="Zhan B."/>
            <person name="Hotez P.J."/>
            <person name="Sternberg P.W."/>
            <person name="Dougall A."/>
            <person name="Gaze S.T."/>
            <person name="Mulvenna J."/>
            <person name="Sotillo J."/>
            <person name="Ranganathan S."/>
            <person name="Rabelo E.M."/>
            <person name="Wilson R.K."/>
            <person name="Felgner P.L."/>
            <person name="Bethony J."/>
            <person name="Hawdon J.M."/>
            <person name="Gasser R.B."/>
            <person name="Loukas A."/>
            <person name="Mitreva M."/>
        </authorList>
    </citation>
    <scope>NUCLEOTIDE SEQUENCE [LARGE SCALE GENOMIC DNA]</scope>
</reference>
<evidence type="ECO:0000313" key="1">
    <source>
        <dbReference type="EMBL" id="ETN85059.1"/>
    </source>
</evidence>
<accession>W2TTT2</accession>
<dbReference type="AlphaFoldDB" id="W2TTT2"/>
<dbReference type="Proteomes" id="UP000053676">
    <property type="component" value="Unassembled WGS sequence"/>
</dbReference>
<keyword evidence="2" id="KW-1185">Reference proteome</keyword>
<dbReference type="KEGG" id="nai:NECAME_06606"/>
<sequence length="138" mass="15131">MTGKGEERGCSTGLPAVPTNSGTYGKVHQVVGNIGGVVLVIIVSLPIDEPVNVVLLLAERTYRTGTRTWTNVFAIRSSYETAEELDDPSYGHLRFQLSVDDAALNEHRVKPGRSEFKYGHFVFNIQQIKKVGGRIIAC</sequence>
<dbReference type="EMBL" id="KI657822">
    <property type="protein sequence ID" value="ETN85059.1"/>
    <property type="molecule type" value="Genomic_DNA"/>
</dbReference>
<evidence type="ECO:0000313" key="2">
    <source>
        <dbReference type="Proteomes" id="UP000053676"/>
    </source>
</evidence>
<proteinExistence type="predicted"/>
<gene>
    <name evidence="1" type="ORF">NECAME_06606</name>
</gene>
<name>W2TTT2_NECAM</name>